<dbReference type="Proteomes" id="UP000219338">
    <property type="component" value="Unassembled WGS sequence"/>
</dbReference>
<dbReference type="OMA" id="YPMELED"/>
<keyword evidence="2" id="KW-1185">Reference proteome</keyword>
<dbReference type="AlphaFoldDB" id="A0A284SD02"/>
<organism evidence="1 2">
    <name type="scientific">Armillaria ostoyae</name>
    <name type="common">Armillaria root rot fungus</name>
    <dbReference type="NCBI Taxonomy" id="47428"/>
    <lineage>
        <taxon>Eukaryota</taxon>
        <taxon>Fungi</taxon>
        <taxon>Dikarya</taxon>
        <taxon>Basidiomycota</taxon>
        <taxon>Agaricomycotina</taxon>
        <taxon>Agaricomycetes</taxon>
        <taxon>Agaricomycetidae</taxon>
        <taxon>Agaricales</taxon>
        <taxon>Marasmiineae</taxon>
        <taxon>Physalacriaceae</taxon>
        <taxon>Armillaria</taxon>
    </lineage>
</organism>
<proteinExistence type="predicted"/>
<dbReference type="STRING" id="47428.A0A284SD02"/>
<protein>
    <submittedName>
        <fullName evidence="1">Uncharacterized protein</fullName>
    </submittedName>
</protein>
<evidence type="ECO:0000313" key="1">
    <source>
        <dbReference type="EMBL" id="SJL18892.1"/>
    </source>
</evidence>
<evidence type="ECO:0000313" key="2">
    <source>
        <dbReference type="Proteomes" id="UP000219338"/>
    </source>
</evidence>
<reference evidence="2" key="1">
    <citation type="journal article" date="2017" name="Nat. Ecol. Evol.">
        <title>Genome expansion and lineage-specific genetic innovations in the forest pathogenic fungi Armillaria.</title>
        <authorList>
            <person name="Sipos G."/>
            <person name="Prasanna A.N."/>
            <person name="Walter M.C."/>
            <person name="O'Connor E."/>
            <person name="Balint B."/>
            <person name="Krizsan K."/>
            <person name="Kiss B."/>
            <person name="Hess J."/>
            <person name="Varga T."/>
            <person name="Slot J."/>
            <person name="Riley R."/>
            <person name="Boka B."/>
            <person name="Rigling D."/>
            <person name="Barry K."/>
            <person name="Lee J."/>
            <person name="Mihaltcheva S."/>
            <person name="LaButti K."/>
            <person name="Lipzen A."/>
            <person name="Waldron R."/>
            <person name="Moloney N.M."/>
            <person name="Sperisen C."/>
            <person name="Kredics L."/>
            <person name="Vagvoelgyi C."/>
            <person name="Patrignani A."/>
            <person name="Fitzpatrick D."/>
            <person name="Nagy I."/>
            <person name="Doyle S."/>
            <person name="Anderson J.B."/>
            <person name="Grigoriev I.V."/>
            <person name="Gueldener U."/>
            <person name="Muensterkoetter M."/>
            <person name="Nagy L.G."/>
        </authorList>
    </citation>
    <scope>NUCLEOTIDE SEQUENCE [LARGE SCALE GENOMIC DNA]</scope>
    <source>
        <strain evidence="2">C18/9</strain>
    </source>
</reference>
<sequence>MADRNTWLVGNFVKEVQCDSMVNPGAFRGKHKVFLMDEQEDYVQAVKEDRAAEQVADVFRRYLKHFPIALPDDVDPSDEELAKVDDSVPDPE</sequence>
<gene>
    <name evidence="1" type="ORF">ARMOST_22494</name>
</gene>
<accession>A0A284SD02</accession>
<dbReference type="EMBL" id="FUEG01000074">
    <property type="protein sequence ID" value="SJL18892.1"/>
    <property type="molecule type" value="Genomic_DNA"/>
</dbReference>
<name>A0A284SD02_ARMOS</name>
<dbReference type="OrthoDB" id="3033067at2759"/>